<dbReference type="PATRIC" id="fig|862908.3.peg.3104"/>
<dbReference type="AlphaFoldDB" id="E1X0H2"/>
<dbReference type="KEGG" id="bmx:BMS_3248"/>
<dbReference type="OrthoDB" id="5291471at2"/>
<protein>
    <submittedName>
        <fullName evidence="1">Uncharacterized protein</fullName>
    </submittedName>
</protein>
<proteinExistence type="predicted"/>
<dbReference type="eggNOG" id="ENOG5032VTR">
    <property type="taxonomic scope" value="Bacteria"/>
</dbReference>
<sequence length="175" mass="20135">MTSSFSSDLVLETSLQCYFFDQLAQLNRIQANPLANEDIFYSSLVMDKFGMSHQLFEQKEGRPSEKILGLKLMQASHLPKKKRIRELKDIGDTALFICGFFQDSLNKKIVDVSYYRDIGQAAYSKLNHLVPSFYDVDSFYNEFSKKFNNAALLMELLSRECLSNAKEDDLIWIAS</sequence>
<dbReference type="Proteomes" id="UP000008963">
    <property type="component" value="Chromosome"/>
</dbReference>
<name>E1X0H2_HALMS</name>
<dbReference type="EMBL" id="FQ312005">
    <property type="protein sequence ID" value="CBW27998.1"/>
    <property type="molecule type" value="Genomic_DNA"/>
</dbReference>
<gene>
    <name evidence="1" type="ordered locus">BMS_3248</name>
</gene>
<organism evidence="1 2">
    <name type="scientific">Halobacteriovorax marinus (strain ATCC BAA-682 / DSM 15412 / SJ)</name>
    <name type="common">Bacteriovorax marinus</name>
    <dbReference type="NCBI Taxonomy" id="862908"/>
    <lineage>
        <taxon>Bacteria</taxon>
        <taxon>Pseudomonadati</taxon>
        <taxon>Bdellovibrionota</taxon>
        <taxon>Bacteriovoracia</taxon>
        <taxon>Bacteriovoracales</taxon>
        <taxon>Halobacteriovoraceae</taxon>
        <taxon>Halobacteriovorax</taxon>
    </lineage>
</organism>
<dbReference type="STRING" id="862908.BMS_3248"/>
<reference evidence="2" key="1">
    <citation type="journal article" date="2013" name="ISME J.">
        <title>A small predatory core genome in the divergent marine Bacteriovorax marinus SJ and the terrestrial Bdellovibrio bacteriovorus.</title>
        <authorList>
            <person name="Crossman L.C."/>
            <person name="Chen H."/>
            <person name="Cerdeno-Tarraga A.M."/>
            <person name="Brooks K."/>
            <person name="Quail M.A."/>
            <person name="Pineiro S.A."/>
            <person name="Hobley L."/>
            <person name="Sockett R.E."/>
            <person name="Bentley S.D."/>
            <person name="Parkhill J."/>
            <person name="Williams H.N."/>
            <person name="Stine O.C."/>
        </authorList>
    </citation>
    <scope>NUCLEOTIDE SEQUENCE [LARGE SCALE GENOMIC DNA]</scope>
    <source>
        <strain evidence="2">ATCC BAA-682 / DSM 15412 / SJ</strain>
    </source>
</reference>
<evidence type="ECO:0000313" key="1">
    <source>
        <dbReference type="EMBL" id="CBW27998.1"/>
    </source>
</evidence>
<dbReference type="RefSeq" id="WP_014245768.1">
    <property type="nucleotide sequence ID" value="NC_016620.1"/>
</dbReference>
<keyword evidence="2" id="KW-1185">Reference proteome</keyword>
<dbReference type="HOGENOM" id="CLU_123302_0_0_7"/>
<accession>E1X0H2</accession>
<evidence type="ECO:0000313" key="2">
    <source>
        <dbReference type="Proteomes" id="UP000008963"/>
    </source>
</evidence>